<reference evidence="11" key="3">
    <citation type="submission" date="2020-09" db="EMBL/GenBank/DDBJ databases">
        <authorList>
            <person name="Sun Q."/>
            <person name="Zhou Y."/>
        </authorList>
    </citation>
    <scope>NUCLEOTIDE SEQUENCE</scope>
    <source>
        <strain evidence="11">CGMCC 1.14984</strain>
    </source>
</reference>
<dbReference type="Pfam" id="PF02518">
    <property type="entry name" value="HATPase_c"/>
    <property type="match status" value="1"/>
</dbReference>
<dbReference type="InterPro" id="IPR036097">
    <property type="entry name" value="HisK_dim/P_sf"/>
</dbReference>
<dbReference type="PROSITE" id="PS50109">
    <property type="entry name" value="HIS_KIN"/>
    <property type="match status" value="1"/>
</dbReference>
<dbReference type="EC" id="2.7.13.3" evidence="2"/>
<feature type="coiled-coil region" evidence="6">
    <location>
        <begin position="485"/>
        <end position="536"/>
    </location>
</feature>
<feature type="compositionally biased region" description="Basic and acidic residues" evidence="7">
    <location>
        <begin position="16"/>
        <end position="28"/>
    </location>
</feature>
<protein>
    <recommendedName>
        <fullName evidence="2">histidine kinase</fullName>
        <ecNumber evidence="2">2.7.13.3</ecNumber>
    </recommendedName>
</protein>
<dbReference type="InterPro" id="IPR003594">
    <property type="entry name" value="HATPase_dom"/>
</dbReference>
<keyword evidence="8" id="KW-1133">Transmembrane helix</keyword>
<sequence length="799" mass="87476">MADLDNTKSPLALGIPRDDSADHPRSRAGELSGDDEILEAISRHQSGPEKATDERFVIEMPSLKAVGIIGAVLMAAISLLIMFRAAGEAGDRRIETELVQNRIAVAAADQVEALRASDPAAETSLIRRTMLDNSVGPRTAVYELAADRASYISAGATDYYALHPNDMAGFNLAQPGVSLFDKGEVANGTIGETMVTWRPMADGRAIVVLSPARDIFARTPPWITYSMILAVFLLIAGSLFLLVRRQSMAMTRASNALADAQERLSAFETIGGGTWSVDPKAGLITLPAALMQHLGIGSKDRKLVLREISGMIHPKDVRPVLALWSGKSDSAQPMQFRMRSGTRGWIWVMTRLNELSDPCHGIIVPLGDSPVDNGRAAKLQARLTDAIESIPEAFLLWDDQGRLVTWNRKFCNIFRIQPTRLVAGQTIGLVSDLAEEDAETITEYFGPPADGREQSLEVRLPGNRWGHVSRRRTQEGGWVCVVTNITDMKRRARAQKRKERELEMTVETLEQSRSELREAMQNYQIEKKRAEDANLSKSEFLANMSHELRTPLNAINGFSEVMQSELYGPIGHAKYKEYIDDILGSGRHLLALIDDILDMSKIEAGRMELHPQPVDLERILGEGLRFVEPETRERDILLTSSISALPSVWADNRATKQVFVNLLSNAVKFTEAGGSVTVTAQADLDSVTVLIADTGIGIARDRLEKLGEPFELIEDHLAKSRNGSGLGLALSKSLMELQSGLLVLASEKGRGTVAAFTIPRRAGVTVKVPELLRRQGHVLTKLPSPAKAARGGSQERAAE</sequence>
<evidence type="ECO:0000256" key="4">
    <source>
        <dbReference type="ARBA" id="ARBA00022679"/>
    </source>
</evidence>
<evidence type="ECO:0000313" key="13">
    <source>
        <dbReference type="Proteomes" id="UP000621856"/>
    </source>
</evidence>
<feature type="region of interest" description="Disordered" evidence="7">
    <location>
        <begin position="1"/>
        <end position="35"/>
    </location>
</feature>
<dbReference type="EMBL" id="VCJR02000006">
    <property type="protein sequence ID" value="NHK29602.1"/>
    <property type="molecule type" value="Genomic_DNA"/>
</dbReference>
<dbReference type="Pfam" id="PF12860">
    <property type="entry name" value="PAS_7"/>
    <property type="match status" value="1"/>
</dbReference>
<dbReference type="GO" id="GO:0000155">
    <property type="term" value="F:phosphorelay sensor kinase activity"/>
    <property type="evidence" value="ECO:0007669"/>
    <property type="project" value="InterPro"/>
</dbReference>
<dbReference type="InterPro" id="IPR035965">
    <property type="entry name" value="PAS-like_dom_sf"/>
</dbReference>
<evidence type="ECO:0000256" key="5">
    <source>
        <dbReference type="ARBA" id="ARBA00022777"/>
    </source>
</evidence>
<dbReference type="Proteomes" id="UP000818603">
    <property type="component" value="Unassembled WGS sequence"/>
</dbReference>
<dbReference type="CDD" id="cd00130">
    <property type="entry name" value="PAS"/>
    <property type="match status" value="1"/>
</dbReference>
<dbReference type="Gene3D" id="1.10.287.130">
    <property type="match status" value="1"/>
</dbReference>
<evidence type="ECO:0000256" key="2">
    <source>
        <dbReference type="ARBA" id="ARBA00012438"/>
    </source>
</evidence>
<dbReference type="PANTHER" id="PTHR43047:SF72">
    <property type="entry name" value="OSMOSENSING HISTIDINE PROTEIN KINASE SLN1"/>
    <property type="match status" value="1"/>
</dbReference>
<accession>A0A8J3A4J1</accession>
<keyword evidence="4" id="KW-0808">Transferase</keyword>
<dbReference type="PRINTS" id="PR00344">
    <property type="entry name" value="BCTRLSENSOR"/>
</dbReference>
<dbReference type="SUPFAM" id="SSF47384">
    <property type="entry name" value="Homodimeric domain of signal transducing histidine kinase"/>
    <property type="match status" value="1"/>
</dbReference>
<evidence type="ECO:0000256" key="7">
    <source>
        <dbReference type="SAM" id="MobiDB-lite"/>
    </source>
</evidence>
<dbReference type="InterPro" id="IPR005467">
    <property type="entry name" value="His_kinase_dom"/>
</dbReference>
<name>A0A8J3A4J1_9PROT</name>
<organism evidence="11 13">
    <name type="scientific">Aquisalinus luteolus</name>
    <dbReference type="NCBI Taxonomy" id="1566827"/>
    <lineage>
        <taxon>Bacteria</taxon>
        <taxon>Pseudomonadati</taxon>
        <taxon>Pseudomonadota</taxon>
        <taxon>Alphaproteobacteria</taxon>
        <taxon>Parvularculales</taxon>
        <taxon>Parvularculaceae</taxon>
        <taxon>Aquisalinus</taxon>
    </lineage>
</organism>
<evidence type="ECO:0000256" key="3">
    <source>
        <dbReference type="ARBA" id="ARBA00022553"/>
    </source>
</evidence>
<comment type="catalytic activity">
    <reaction evidence="1">
        <text>ATP + protein L-histidine = ADP + protein N-phospho-L-histidine.</text>
        <dbReference type="EC" id="2.7.13.3"/>
    </reaction>
</comment>
<evidence type="ECO:0000313" key="14">
    <source>
        <dbReference type="Proteomes" id="UP000818603"/>
    </source>
</evidence>
<dbReference type="SUPFAM" id="SSF55785">
    <property type="entry name" value="PYP-like sensor domain (PAS domain)"/>
    <property type="match status" value="1"/>
</dbReference>
<feature type="transmembrane region" description="Helical" evidence="8">
    <location>
        <begin position="65"/>
        <end position="83"/>
    </location>
</feature>
<keyword evidence="8" id="KW-0812">Transmembrane</keyword>
<keyword evidence="3" id="KW-0597">Phosphoprotein</keyword>
<dbReference type="RefSeq" id="WP_155142819.1">
    <property type="nucleotide sequence ID" value="NZ_BMGZ01000004.1"/>
</dbReference>
<evidence type="ECO:0000313" key="12">
    <source>
        <dbReference type="EMBL" id="NHK29602.1"/>
    </source>
</evidence>
<keyword evidence="6" id="KW-0175">Coiled coil</keyword>
<dbReference type="SUPFAM" id="SSF55874">
    <property type="entry name" value="ATPase domain of HSP90 chaperone/DNA topoisomerase II/histidine kinase"/>
    <property type="match status" value="1"/>
</dbReference>
<dbReference type="PANTHER" id="PTHR43047">
    <property type="entry name" value="TWO-COMPONENT HISTIDINE PROTEIN KINASE"/>
    <property type="match status" value="1"/>
</dbReference>
<keyword evidence="14" id="KW-1185">Reference proteome</keyword>
<reference evidence="11" key="1">
    <citation type="journal article" date="2014" name="Int. J. Syst. Evol. Microbiol.">
        <title>Complete genome sequence of Corynebacterium casei LMG S-19264T (=DSM 44701T), isolated from a smear-ripened cheese.</title>
        <authorList>
            <consortium name="US DOE Joint Genome Institute (JGI-PGF)"/>
            <person name="Walter F."/>
            <person name="Albersmeier A."/>
            <person name="Kalinowski J."/>
            <person name="Ruckert C."/>
        </authorList>
    </citation>
    <scope>NUCLEOTIDE SEQUENCE</scope>
    <source>
        <strain evidence="11">CGMCC 1.14984</strain>
    </source>
</reference>
<dbReference type="AlphaFoldDB" id="A0A8J3A4J1"/>
<dbReference type="PROSITE" id="PS50112">
    <property type="entry name" value="PAS"/>
    <property type="match status" value="1"/>
</dbReference>
<gene>
    <name evidence="12" type="ORF">FF098_016970</name>
    <name evidence="11" type="ORF">GCM10011355_32100</name>
</gene>
<dbReference type="SMART" id="SM00387">
    <property type="entry name" value="HATPase_c"/>
    <property type="match status" value="1"/>
</dbReference>
<evidence type="ECO:0000259" key="9">
    <source>
        <dbReference type="PROSITE" id="PS50109"/>
    </source>
</evidence>
<evidence type="ECO:0000313" key="11">
    <source>
        <dbReference type="EMBL" id="GGI01444.1"/>
    </source>
</evidence>
<comment type="caution">
    <text evidence="11">The sequence shown here is derived from an EMBL/GenBank/DDBJ whole genome shotgun (WGS) entry which is preliminary data.</text>
</comment>
<evidence type="ECO:0000256" key="8">
    <source>
        <dbReference type="SAM" id="Phobius"/>
    </source>
</evidence>
<keyword evidence="5" id="KW-0418">Kinase</keyword>
<dbReference type="Pfam" id="PF00512">
    <property type="entry name" value="HisKA"/>
    <property type="match status" value="1"/>
</dbReference>
<proteinExistence type="predicted"/>
<feature type="domain" description="PAS" evidence="10">
    <location>
        <begin position="379"/>
        <end position="443"/>
    </location>
</feature>
<keyword evidence="8" id="KW-0472">Membrane</keyword>
<dbReference type="Proteomes" id="UP000621856">
    <property type="component" value="Unassembled WGS sequence"/>
</dbReference>
<dbReference type="EMBL" id="BMGZ01000004">
    <property type="protein sequence ID" value="GGI01444.1"/>
    <property type="molecule type" value="Genomic_DNA"/>
</dbReference>
<dbReference type="InterPro" id="IPR003661">
    <property type="entry name" value="HisK_dim/P_dom"/>
</dbReference>
<feature type="domain" description="Histidine kinase" evidence="9">
    <location>
        <begin position="543"/>
        <end position="762"/>
    </location>
</feature>
<evidence type="ECO:0000259" key="10">
    <source>
        <dbReference type="PROSITE" id="PS50112"/>
    </source>
</evidence>
<evidence type="ECO:0000256" key="1">
    <source>
        <dbReference type="ARBA" id="ARBA00000085"/>
    </source>
</evidence>
<dbReference type="Gene3D" id="3.30.450.20">
    <property type="entry name" value="PAS domain"/>
    <property type="match status" value="2"/>
</dbReference>
<dbReference type="InterPro" id="IPR004358">
    <property type="entry name" value="Sig_transdc_His_kin-like_C"/>
</dbReference>
<dbReference type="SMART" id="SM00388">
    <property type="entry name" value="HisKA"/>
    <property type="match status" value="1"/>
</dbReference>
<reference evidence="12 14" key="2">
    <citation type="submission" date="2020-02" db="EMBL/GenBank/DDBJ databases">
        <title>Genome sequence of Parvularcula flava strain NH6-79.</title>
        <authorList>
            <person name="Abdul Karim M.H."/>
            <person name="Lam M.Q."/>
            <person name="Chen S.J."/>
            <person name="Yahya A."/>
            <person name="Shahir S."/>
            <person name="Shamsir M.S."/>
            <person name="Chong C.S."/>
        </authorList>
    </citation>
    <scope>NUCLEOTIDE SEQUENCE [LARGE SCALE GENOMIC DNA]</scope>
    <source>
        <strain evidence="12 14">NH6-79</strain>
    </source>
</reference>
<dbReference type="GO" id="GO:0009927">
    <property type="term" value="F:histidine phosphotransfer kinase activity"/>
    <property type="evidence" value="ECO:0007669"/>
    <property type="project" value="TreeGrafter"/>
</dbReference>
<dbReference type="InterPro" id="IPR000014">
    <property type="entry name" value="PAS"/>
</dbReference>
<dbReference type="NCBIfam" id="TIGR00229">
    <property type="entry name" value="sensory_box"/>
    <property type="match status" value="1"/>
</dbReference>
<dbReference type="InterPro" id="IPR036890">
    <property type="entry name" value="HATPase_C_sf"/>
</dbReference>
<dbReference type="CDD" id="cd00082">
    <property type="entry name" value="HisKA"/>
    <property type="match status" value="1"/>
</dbReference>
<dbReference type="Gene3D" id="3.30.565.10">
    <property type="entry name" value="Histidine kinase-like ATPase, C-terminal domain"/>
    <property type="match status" value="1"/>
</dbReference>
<dbReference type="GO" id="GO:0005886">
    <property type="term" value="C:plasma membrane"/>
    <property type="evidence" value="ECO:0007669"/>
    <property type="project" value="TreeGrafter"/>
</dbReference>
<evidence type="ECO:0000256" key="6">
    <source>
        <dbReference type="SAM" id="Coils"/>
    </source>
</evidence>
<feature type="transmembrane region" description="Helical" evidence="8">
    <location>
        <begin position="222"/>
        <end position="243"/>
    </location>
</feature>